<evidence type="ECO:0000313" key="1">
    <source>
        <dbReference type="EMBL" id="VAW29869.1"/>
    </source>
</evidence>
<dbReference type="EMBL" id="UOET01000439">
    <property type="protein sequence ID" value="VAW29869.1"/>
    <property type="molecule type" value="Genomic_DNA"/>
</dbReference>
<proteinExistence type="predicted"/>
<name>A0A3B0UZ30_9ZZZZ</name>
<sequence length="33" mass="3947">MLNFLKKTKLNLTFLFFLLYKEINNALTTLLIN</sequence>
<gene>
    <name evidence="1" type="ORF">MNBD_BACTEROID07-585</name>
</gene>
<reference evidence="1" key="1">
    <citation type="submission" date="2018-06" db="EMBL/GenBank/DDBJ databases">
        <authorList>
            <person name="Zhirakovskaya E."/>
        </authorList>
    </citation>
    <scope>NUCLEOTIDE SEQUENCE</scope>
</reference>
<dbReference type="AlphaFoldDB" id="A0A3B0UZ30"/>
<protein>
    <submittedName>
        <fullName evidence="1">Uncharacterized protein</fullName>
    </submittedName>
</protein>
<accession>A0A3B0UZ30</accession>
<organism evidence="1">
    <name type="scientific">hydrothermal vent metagenome</name>
    <dbReference type="NCBI Taxonomy" id="652676"/>
    <lineage>
        <taxon>unclassified sequences</taxon>
        <taxon>metagenomes</taxon>
        <taxon>ecological metagenomes</taxon>
    </lineage>
</organism>